<dbReference type="InterPro" id="IPR023562">
    <property type="entry name" value="ClpP/TepA"/>
</dbReference>
<dbReference type="GO" id="GO:0004176">
    <property type="term" value="F:ATP-dependent peptidase activity"/>
    <property type="evidence" value="ECO:0007669"/>
    <property type="project" value="InterPro"/>
</dbReference>
<dbReference type="EMBL" id="DXGD01000071">
    <property type="protein sequence ID" value="HIW98876.1"/>
    <property type="molecule type" value="Genomic_DNA"/>
</dbReference>
<dbReference type="GO" id="GO:0051117">
    <property type="term" value="F:ATPase binding"/>
    <property type="evidence" value="ECO:0007669"/>
    <property type="project" value="TreeGrafter"/>
</dbReference>
<evidence type="ECO:0000256" key="6">
    <source>
        <dbReference type="RuleBase" id="RU003567"/>
    </source>
</evidence>
<organism evidence="7 8">
    <name type="scientific">Candidatus Nesterenkonia stercoripullorum</name>
    <dbReference type="NCBI Taxonomy" id="2838701"/>
    <lineage>
        <taxon>Bacteria</taxon>
        <taxon>Bacillati</taxon>
        <taxon>Actinomycetota</taxon>
        <taxon>Actinomycetes</taxon>
        <taxon>Micrococcales</taxon>
        <taxon>Micrococcaceae</taxon>
        <taxon>Nesterenkonia</taxon>
    </lineage>
</organism>
<dbReference type="InterPro" id="IPR001907">
    <property type="entry name" value="ClpP"/>
</dbReference>
<evidence type="ECO:0000256" key="3">
    <source>
        <dbReference type="ARBA" id="ARBA00022670"/>
    </source>
</evidence>
<comment type="similarity">
    <text evidence="1 6">Belongs to the peptidase S14 family.</text>
</comment>
<keyword evidence="3 7" id="KW-0645">Protease</keyword>
<accession>A0A9D1US71</accession>
<protein>
    <recommendedName>
        <fullName evidence="6">ATP-dependent Clp protease proteolytic subunit</fullName>
    </recommendedName>
</protein>
<dbReference type="InterPro" id="IPR029045">
    <property type="entry name" value="ClpP/crotonase-like_dom_sf"/>
</dbReference>
<keyword evidence="2" id="KW-0963">Cytoplasm</keyword>
<evidence type="ECO:0000256" key="1">
    <source>
        <dbReference type="ARBA" id="ARBA00007039"/>
    </source>
</evidence>
<reference evidence="7" key="2">
    <citation type="submission" date="2021-04" db="EMBL/GenBank/DDBJ databases">
        <authorList>
            <person name="Gilroy R."/>
        </authorList>
    </citation>
    <scope>NUCLEOTIDE SEQUENCE</scope>
    <source>
        <strain evidence="7">ChiHejej3B27-3195</strain>
    </source>
</reference>
<dbReference type="SUPFAM" id="SSF52096">
    <property type="entry name" value="ClpP/crotonase"/>
    <property type="match status" value="1"/>
</dbReference>
<gene>
    <name evidence="7" type="ORF">H9871_01900</name>
</gene>
<comment type="caution">
    <text evidence="7">The sequence shown here is derived from an EMBL/GenBank/DDBJ whole genome shotgun (WGS) entry which is preliminary data.</text>
</comment>
<dbReference type="AlphaFoldDB" id="A0A9D1US71"/>
<evidence type="ECO:0000313" key="8">
    <source>
        <dbReference type="Proteomes" id="UP000824151"/>
    </source>
</evidence>
<dbReference type="PRINTS" id="PR00127">
    <property type="entry name" value="CLPPROTEASEP"/>
</dbReference>
<dbReference type="Proteomes" id="UP000824151">
    <property type="component" value="Unassembled WGS sequence"/>
</dbReference>
<keyword evidence="5" id="KW-0720">Serine protease</keyword>
<evidence type="ECO:0000256" key="2">
    <source>
        <dbReference type="ARBA" id="ARBA00022490"/>
    </source>
</evidence>
<sequence length="218" mass="23675">MSEEETARLMTEQMRQELAHRRVLVLDAALEDENAAWLMSKLMTMAADDPKQDIWLWINSPGGSVPAMLAIRDIMQAIPCEVPTLALGMAASAGQFLLSGGAAGRRFALPHSKILLHQGSSGIAGSAADVELAAEELRDTRDTVLGIISEDTGAPMDRLFEDSLRDRWFTAEQAKDYGFVDHVVSSFEAIAPRARRHPVGLTSSIQSSPASTEEGDIR</sequence>
<dbReference type="Pfam" id="PF00574">
    <property type="entry name" value="CLP_protease"/>
    <property type="match status" value="1"/>
</dbReference>
<dbReference type="PANTHER" id="PTHR10381:SF70">
    <property type="entry name" value="ATP-DEPENDENT CLP PROTEASE PROTEOLYTIC SUBUNIT"/>
    <property type="match status" value="1"/>
</dbReference>
<dbReference type="Gene3D" id="3.90.226.10">
    <property type="entry name" value="2-enoyl-CoA Hydratase, Chain A, domain 1"/>
    <property type="match status" value="1"/>
</dbReference>
<dbReference type="GO" id="GO:0006515">
    <property type="term" value="P:protein quality control for misfolded or incompletely synthesized proteins"/>
    <property type="evidence" value="ECO:0007669"/>
    <property type="project" value="TreeGrafter"/>
</dbReference>
<dbReference type="GO" id="GO:0004252">
    <property type="term" value="F:serine-type endopeptidase activity"/>
    <property type="evidence" value="ECO:0007669"/>
    <property type="project" value="InterPro"/>
</dbReference>
<name>A0A9D1US71_9MICC</name>
<keyword evidence="4" id="KW-0378">Hydrolase</keyword>
<proteinExistence type="inferred from homology"/>
<dbReference type="GO" id="GO:0009368">
    <property type="term" value="C:endopeptidase Clp complex"/>
    <property type="evidence" value="ECO:0007669"/>
    <property type="project" value="TreeGrafter"/>
</dbReference>
<dbReference type="CDD" id="cd07017">
    <property type="entry name" value="S14_ClpP_2"/>
    <property type="match status" value="1"/>
</dbReference>
<evidence type="ECO:0000313" key="7">
    <source>
        <dbReference type="EMBL" id="HIW98876.1"/>
    </source>
</evidence>
<evidence type="ECO:0000256" key="4">
    <source>
        <dbReference type="ARBA" id="ARBA00022801"/>
    </source>
</evidence>
<evidence type="ECO:0000256" key="5">
    <source>
        <dbReference type="ARBA" id="ARBA00022825"/>
    </source>
</evidence>
<reference evidence="7" key="1">
    <citation type="journal article" date="2021" name="PeerJ">
        <title>Extensive microbial diversity within the chicken gut microbiome revealed by metagenomics and culture.</title>
        <authorList>
            <person name="Gilroy R."/>
            <person name="Ravi A."/>
            <person name="Getino M."/>
            <person name="Pursley I."/>
            <person name="Horton D.L."/>
            <person name="Alikhan N.F."/>
            <person name="Baker D."/>
            <person name="Gharbi K."/>
            <person name="Hall N."/>
            <person name="Watson M."/>
            <person name="Adriaenssens E.M."/>
            <person name="Foster-Nyarko E."/>
            <person name="Jarju S."/>
            <person name="Secka A."/>
            <person name="Antonio M."/>
            <person name="Oren A."/>
            <person name="Chaudhuri R.R."/>
            <person name="La Ragione R."/>
            <person name="Hildebrand F."/>
            <person name="Pallen M.J."/>
        </authorList>
    </citation>
    <scope>NUCLEOTIDE SEQUENCE</scope>
    <source>
        <strain evidence="7">ChiHejej3B27-3195</strain>
    </source>
</reference>
<dbReference type="PANTHER" id="PTHR10381">
    <property type="entry name" value="ATP-DEPENDENT CLP PROTEASE PROTEOLYTIC SUBUNIT"/>
    <property type="match status" value="1"/>
</dbReference>